<dbReference type="KEGG" id="cmr:Cycma_0575"/>
<dbReference type="eggNOG" id="COG5362">
    <property type="taxonomic scope" value="Bacteria"/>
</dbReference>
<reference evidence="2" key="1">
    <citation type="submission" date="2011-07" db="EMBL/GenBank/DDBJ databases">
        <title>The complete genome of Cyclobacterium marinum DSM 745.</title>
        <authorList>
            <person name="Lucas S."/>
            <person name="Han J."/>
            <person name="Lapidus A."/>
            <person name="Bruce D."/>
            <person name="Goodwin L."/>
            <person name="Pitluck S."/>
            <person name="Peters L."/>
            <person name="Kyrpides N."/>
            <person name="Mavromatis K."/>
            <person name="Ivanova N."/>
            <person name="Ovchinnikova G."/>
            <person name="Chertkov O."/>
            <person name="Detter J.C."/>
            <person name="Tapia R."/>
            <person name="Han C."/>
            <person name="Land M."/>
            <person name="Hauser L."/>
            <person name="Markowitz V."/>
            <person name="Cheng J.-F."/>
            <person name="Hugenholtz P."/>
            <person name="Woyke T."/>
            <person name="Wu D."/>
            <person name="Tindall B."/>
            <person name="Schuetze A."/>
            <person name="Brambilla E."/>
            <person name="Klenk H.-P."/>
            <person name="Eisen J.A."/>
        </authorList>
    </citation>
    <scope>NUCLEOTIDE SEQUENCE [LARGE SCALE GENOMIC DNA]</scope>
    <source>
        <strain evidence="2">ATCC 25205 / DSM 745 / LMG 13164 / NCIMB 1802</strain>
    </source>
</reference>
<dbReference type="EMBL" id="CP002955">
    <property type="protein sequence ID" value="AEL24350.1"/>
    <property type="molecule type" value="Genomic_DNA"/>
</dbReference>
<dbReference type="AlphaFoldDB" id="G0IY17"/>
<organism evidence="1 2">
    <name type="scientific">Cyclobacterium marinum (strain ATCC 25205 / DSM 745 / LMG 13164 / NCIMB 1802)</name>
    <name type="common">Flectobacillus marinus</name>
    <dbReference type="NCBI Taxonomy" id="880070"/>
    <lineage>
        <taxon>Bacteria</taxon>
        <taxon>Pseudomonadati</taxon>
        <taxon>Bacteroidota</taxon>
        <taxon>Cytophagia</taxon>
        <taxon>Cytophagales</taxon>
        <taxon>Cyclobacteriaceae</taxon>
        <taxon>Cyclobacterium</taxon>
    </lineage>
</organism>
<name>G0IY17_CYCMS</name>
<dbReference type="RefSeq" id="WP_014018648.1">
    <property type="nucleotide sequence ID" value="NC_015914.1"/>
</dbReference>
<sequence length="537" mass="61778">MKQTHLTTQEKRSLQDWQEHCTRVMNATPAMANESEGDKDKRKKRAISDYDYFVTEYFPHYAKCKSADFHIKFANKVKNSPNIRAQYRVFRGGAKSVHSDIIIPMWLKIQPKKGYNTMVLVGANNDAADNLLGDLQAELQFNQRYIADWGEQYQMGTWQEGNFTTKDGCAHFALGIGQKPRGLRKGAFRPDLIVIDDVDDDEMVQNESRVDKLVNWITRSLVPTMDKGQGRVIQANNLIHEKSVTAKLAAKWLEAEEKMKVLQKKLNRKLTGAAAIEYFIMDVPIRDKYGNPNWPEKYTPDDILQIEIDSGYAAFESEYMNNPITEGKIFLKEWWRFEKLPPVGNVSNLIAYLDGGFKNTGTSDSKALILQGLVGGQYRNYKTYCGPATRMEMVEWHYDLYRWLEERNAKAAWYMEEVFLLDLLYEDFDSAAKVKGFPIPLIGDTRKKPDKDLRIKSMQGIFQRGNYIFNKAEQTNPHMRNLLTQFEAFDPPKKTKKDGPDACEGGIHLLNQAVFTSQPAIIGSLKDTREQREGWRM</sequence>
<protein>
    <submittedName>
        <fullName evidence="1">Phage uncharacterized protein</fullName>
    </submittedName>
</protein>
<dbReference type="OrthoDB" id="1327410at2"/>
<proteinExistence type="predicted"/>
<gene>
    <name evidence="1" type="ordered locus">Cycma_0575</name>
</gene>
<dbReference type="STRING" id="880070.Cycma_0575"/>
<dbReference type="HOGENOM" id="CLU_029599_0_0_10"/>
<accession>G0IY17</accession>
<keyword evidence="2" id="KW-1185">Reference proteome</keyword>
<dbReference type="Proteomes" id="UP000001635">
    <property type="component" value="Chromosome"/>
</dbReference>
<evidence type="ECO:0000313" key="1">
    <source>
        <dbReference type="EMBL" id="AEL24350.1"/>
    </source>
</evidence>
<evidence type="ECO:0000313" key="2">
    <source>
        <dbReference type="Proteomes" id="UP000001635"/>
    </source>
</evidence>